<protein>
    <recommendedName>
        <fullName evidence="3">DUF3846 domain-containing protein</fullName>
    </recommendedName>
</protein>
<organism evidence="1 2">
    <name type="scientific">Sphingobium vermicomposti</name>
    <dbReference type="NCBI Taxonomy" id="529005"/>
    <lineage>
        <taxon>Bacteria</taxon>
        <taxon>Pseudomonadati</taxon>
        <taxon>Pseudomonadota</taxon>
        <taxon>Alphaproteobacteria</taxon>
        <taxon>Sphingomonadales</taxon>
        <taxon>Sphingomonadaceae</taxon>
        <taxon>Sphingobium</taxon>
    </lineage>
</organism>
<accession>A0A846MGS5</accession>
<name>A0A846MGS5_9SPHN</name>
<dbReference type="Proteomes" id="UP000576821">
    <property type="component" value="Unassembled WGS sequence"/>
</dbReference>
<keyword evidence="2" id="KW-1185">Reference proteome</keyword>
<evidence type="ECO:0008006" key="3">
    <source>
        <dbReference type="Google" id="ProtNLM"/>
    </source>
</evidence>
<dbReference type="Pfam" id="PF11211">
    <property type="entry name" value="DUF2997"/>
    <property type="match status" value="1"/>
</dbReference>
<dbReference type="EMBL" id="JAASQR010000002">
    <property type="protein sequence ID" value="NIJ16276.1"/>
    <property type="molecule type" value="Genomic_DNA"/>
</dbReference>
<dbReference type="InterPro" id="IPR021375">
    <property type="entry name" value="DUF2997"/>
</dbReference>
<gene>
    <name evidence="1" type="ORF">FHS54_001242</name>
</gene>
<reference evidence="1 2" key="1">
    <citation type="submission" date="2020-03" db="EMBL/GenBank/DDBJ databases">
        <title>Genomic Encyclopedia of Type Strains, Phase IV (KMG-IV): sequencing the most valuable type-strain genomes for metagenomic binning, comparative biology and taxonomic classification.</title>
        <authorList>
            <person name="Goeker M."/>
        </authorList>
    </citation>
    <scope>NUCLEOTIDE SEQUENCE [LARGE SCALE GENOMIC DNA]</scope>
    <source>
        <strain evidence="1 2">DSM 21299</strain>
    </source>
</reference>
<evidence type="ECO:0000313" key="2">
    <source>
        <dbReference type="Proteomes" id="UP000576821"/>
    </source>
</evidence>
<sequence>MRYYKILAAPFNDGRMVAAVAPLDAELQDILVKEIDWDTCSLDGKHDIWVEDGSIFNSDVHFARIGQQRNVPLPAIVLGVQGEKCTDATIALEDLLGLVSLEGD</sequence>
<comment type="caution">
    <text evidence="1">The sequence shown here is derived from an EMBL/GenBank/DDBJ whole genome shotgun (WGS) entry which is preliminary data.</text>
</comment>
<dbReference type="AlphaFoldDB" id="A0A846MGS5"/>
<proteinExistence type="predicted"/>
<dbReference type="RefSeq" id="WP_167302938.1">
    <property type="nucleotide sequence ID" value="NZ_JAASQR010000002.1"/>
</dbReference>
<evidence type="ECO:0000313" key="1">
    <source>
        <dbReference type="EMBL" id="NIJ16276.1"/>
    </source>
</evidence>